<accession>A0A3S1BI85</accession>
<sequence length="207" mass="22998">MFDNIMCYHTRDRVGDTMTPVSAGHINLRMTQPVGGDIVRATTDLLRRKSMFYPRATMPSFLRLVRSQKNPLSIQAFHWLNPVAAPPSAQTRHYPDSHCVCVGPAEGTYGPEWRPLIALSGKPTRSLETPIMHRSDMRRRIIRGCEYVIRSQCETRKVCSDFPEVGVAKLDKGKPEGLISHLLSQQQGVIPGTYFTSGSGTAPSGCL</sequence>
<protein>
    <submittedName>
        <fullName evidence="1">Uncharacterized protein</fullName>
    </submittedName>
</protein>
<reference evidence="1 2" key="1">
    <citation type="submission" date="2019-01" db="EMBL/GenBank/DDBJ databases">
        <title>A draft genome assembly of the solar-powered sea slug Elysia chlorotica.</title>
        <authorList>
            <person name="Cai H."/>
            <person name="Li Q."/>
            <person name="Fang X."/>
            <person name="Li J."/>
            <person name="Curtis N.E."/>
            <person name="Altenburger A."/>
            <person name="Shibata T."/>
            <person name="Feng M."/>
            <person name="Maeda T."/>
            <person name="Schwartz J.A."/>
            <person name="Shigenobu S."/>
            <person name="Lundholm N."/>
            <person name="Nishiyama T."/>
            <person name="Yang H."/>
            <person name="Hasebe M."/>
            <person name="Li S."/>
            <person name="Pierce S.K."/>
            <person name="Wang J."/>
        </authorList>
    </citation>
    <scope>NUCLEOTIDE SEQUENCE [LARGE SCALE GENOMIC DNA]</scope>
    <source>
        <strain evidence="1">EC2010</strain>
        <tissue evidence="1">Whole organism of an adult</tissue>
    </source>
</reference>
<name>A0A3S1BI85_ELYCH</name>
<gene>
    <name evidence="1" type="ORF">EGW08_003364</name>
</gene>
<evidence type="ECO:0000313" key="1">
    <source>
        <dbReference type="EMBL" id="RUS88925.1"/>
    </source>
</evidence>
<dbReference type="EMBL" id="RQTK01000071">
    <property type="protein sequence ID" value="RUS88925.1"/>
    <property type="molecule type" value="Genomic_DNA"/>
</dbReference>
<comment type="caution">
    <text evidence="1">The sequence shown here is derived from an EMBL/GenBank/DDBJ whole genome shotgun (WGS) entry which is preliminary data.</text>
</comment>
<organism evidence="1 2">
    <name type="scientific">Elysia chlorotica</name>
    <name type="common">Eastern emerald elysia</name>
    <name type="synonym">Sea slug</name>
    <dbReference type="NCBI Taxonomy" id="188477"/>
    <lineage>
        <taxon>Eukaryota</taxon>
        <taxon>Metazoa</taxon>
        <taxon>Spiralia</taxon>
        <taxon>Lophotrochozoa</taxon>
        <taxon>Mollusca</taxon>
        <taxon>Gastropoda</taxon>
        <taxon>Heterobranchia</taxon>
        <taxon>Euthyneura</taxon>
        <taxon>Panpulmonata</taxon>
        <taxon>Sacoglossa</taxon>
        <taxon>Placobranchoidea</taxon>
        <taxon>Plakobranchidae</taxon>
        <taxon>Elysia</taxon>
    </lineage>
</organism>
<evidence type="ECO:0000313" key="2">
    <source>
        <dbReference type="Proteomes" id="UP000271974"/>
    </source>
</evidence>
<dbReference type="AlphaFoldDB" id="A0A3S1BI85"/>
<proteinExistence type="predicted"/>
<dbReference type="Proteomes" id="UP000271974">
    <property type="component" value="Unassembled WGS sequence"/>
</dbReference>
<keyword evidence="2" id="KW-1185">Reference proteome</keyword>